<comment type="caution">
    <text evidence="2">The sequence shown here is derived from an EMBL/GenBank/DDBJ whole genome shotgun (WGS) entry which is preliminary data.</text>
</comment>
<name>A0ABR1CW29_NECAM</name>
<evidence type="ECO:0000313" key="3">
    <source>
        <dbReference type="Proteomes" id="UP001303046"/>
    </source>
</evidence>
<reference evidence="2 3" key="1">
    <citation type="submission" date="2023-08" db="EMBL/GenBank/DDBJ databases">
        <title>A Necator americanus chromosomal reference genome.</title>
        <authorList>
            <person name="Ilik V."/>
            <person name="Petrzelkova K.J."/>
            <person name="Pardy F."/>
            <person name="Fuh T."/>
            <person name="Niatou-Singa F.S."/>
            <person name="Gouil Q."/>
            <person name="Baker L."/>
            <person name="Ritchie M.E."/>
            <person name="Jex A.R."/>
            <person name="Gazzola D."/>
            <person name="Li H."/>
            <person name="Toshio Fujiwara R."/>
            <person name="Zhan B."/>
            <person name="Aroian R.V."/>
            <person name="Pafco B."/>
            <person name="Schwarz E.M."/>
        </authorList>
    </citation>
    <scope>NUCLEOTIDE SEQUENCE [LARGE SCALE GENOMIC DNA]</scope>
    <source>
        <strain evidence="2 3">Aroian</strain>
        <tissue evidence="2">Whole animal</tissue>
    </source>
</reference>
<sequence>MGGLARSGAAETAVGIEMGPWRTAEMGGGEDLGAIGPSSSQPEWRSHHDSDRLRNYTTCQDVQIRLYIETK</sequence>
<evidence type="ECO:0000313" key="2">
    <source>
        <dbReference type="EMBL" id="KAK6742536.1"/>
    </source>
</evidence>
<dbReference type="Proteomes" id="UP001303046">
    <property type="component" value="Unassembled WGS sequence"/>
</dbReference>
<proteinExistence type="predicted"/>
<feature type="region of interest" description="Disordered" evidence="1">
    <location>
        <begin position="21"/>
        <end position="51"/>
    </location>
</feature>
<keyword evidence="3" id="KW-1185">Reference proteome</keyword>
<dbReference type="EMBL" id="JAVFWL010000003">
    <property type="protein sequence ID" value="KAK6742536.1"/>
    <property type="molecule type" value="Genomic_DNA"/>
</dbReference>
<organism evidence="2 3">
    <name type="scientific">Necator americanus</name>
    <name type="common">Human hookworm</name>
    <dbReference type="NCBI Taxonomy" id="51031"/>
    <lineage>
        <taxon>Eukaryota</taxon>
        <taxon>Metazoa</taxon>
        <taxon>Ecdysozoa</taxon>
        <taxon>Nematoda</taxon>
        <taxon>Chromadorea</taxon>
        <taxon>Rhabditida</taxon>
        <taxon>Rhabditina</taxon>
        <taxon>Rhabditomorpha</taxon>
        <taxon>Strongyloidea</taxon>
        <taxon>Ancylostomatidae</taxon>
        <taxon>Bunostominae</taxon>
        <taxon>Necator</taxon>
    </lineage>
</organism>
<protein>
    <submittedName>
        <fullName evidence="2">Uncharacterized protein</fullName>
    </submittedName>
</protein>
<gene>
    <name evidence="2" type="primary">Necator_chrIII.g10805</name>
    <name evidence="2" type="ORF">RB195_010040</name>
</gene>
<accession>A0ABR1CW29</accession>
<evidence type="ECO:0000256" key="1">
    <source>
        <dbReference type="SAM" id="MobiDB-lite"/>
    </source>
</evidence>